<dbReference type="FunFam" id="3.40.50.150:FF:000554">
    <property type="entry name" value="Cation-transporting ATPase"/>
    <property type="match status" value="1"/>
</dbReference>
<reference evidence="1" key="1">
    <citation type="submission" date="2020-05" db="EMBL/GenBank/DDBJ databases">
        <authorList>
            <person name="Chiriac C."/>
            <person name="Salcher M."/>
            <person name="Ghai R."/>
            <person name="Kavagutti S V."/>
        </authorList>
    </citation>
    <scope>NUCLEOTIDE SEQUENCE</scope>
</reference>
<dbReference type="CDD" id="cd02440">
    <property type="entry name" value="AdoMet_MTases"/>
    <property type="match status" value="1"/>
</dbReference>
<sequence length="334" mass="38471">MIGPKVIDRIVETGRVPDAFLRAGIRFNCRLRLRSERRKGLDGNRALIERLRESVIAEEVAKANEQHYEVPARLFELILGPRLKYSSCVWPTGVTTLAEAEDAMLALYAKRAGIEDGMTILDLGCGWGSLTGYLAERFPASQILAVSNSSTQRAHIEARRYPNVEVLTADVNHLTLDRQFDRIVSVEMLEHMRNYEQLLGKIAAWLAPNGAFFCHIFTHRQYAYTYDSGWMARKFFTAGTMPSDDLLLHFQRDLILEDHWRHSGSEYARTAEAWLERMDANRDEIMAVLAETYGASRARAWFANWRVFFLACAELWGFRDGQEWLVSHYRFRAR</sequence>
<dbReference type="PANTHER" id="PTHR43832">
    <property type="match status" value="1"/>
</dbReference>
<dbReference type="EMBL" id="CAEZXP010000001">
    <property type="protein sequence ID" value="CAB4685400.1"/>
    <property type="molecule type" value="Genomic_DNA"/>
</dbReference>
<dbReference type="Gene3D" id="3.40.50.150">
    <property type="entry name" value="Vaccinia Virus protein VP39"/>
    <property type="match status" value="1"/>
</dbReference>
<accession>A0A6J6NFL9</accession>
<dbReference type="AlphaFoldDB" id="A0A6J6NFL9"/>
<dbReference type="SUPFAM" id="SSF53335">
    <property type="entry name" value="S-adenosyl-L-methionine-dependent methyltransferases"/>
    <property type="match status" value="1"/>
</dbReference>
<evidence type="ECO:0000313" key="1">
    <source>
        <dbReference type="EMBL" id="CAB4685400.1"/>
    </source>
</evidence>
<dbReference type="PANTHER" id="PTHR43832:SF1">
    <property type="entry name" value="S-ADENOSYL-L-METHIONINE-DEPENDENT METHYLTRANSFERASES SUPERFAMILY PROTEIN"/>
    <property type="match status" value="1"/>
</dbReference>
<name>A0A6J6NFL9_9ZZZZ</name>
<gene>
    <name evidence="1" type="ORF">UFOPK2399_00250</name>
</gene>
<proteinExistence type="predicted"/>
<protein>
    <submittedName>
        <fullName evidence="1">Unannotated protein</fullName>
    </submittedName>
</protein>
<organism evidence="1">
    <name type="scientific">freshwater metagenome</name>
    <dbReference type="NCBI Taxonomy" id="449393"/>
    <lineage>
        <taxon>unclassified sequences</taxon>
        <taxon>metagenomes</taxon>
        <taxon>ecological metagenomes</taxon>
    </lineage>
</organism>
<dbReference type="Pfam" id="PF02353">
    <property type="entry name" value="CMAS"/>
    <property type="match status" value="1"/>
</dbReference>
<dbReference type="InterPro" id="IPR029063">
    <property type="entry name" value="SAM-dependent_MTases_sf"/>
</dbReference>